<feature type="domain" description="Bacterial type II secretion system protein E" evidence="2">
    <location>
        <begin position="162"/>
        <end position="436"/>
    </location>
</feature>
<evidence type="ECO:0000259" key="2">
    <source>
        <dbReference type="Pfam" id="PF00437"/>
    </source>
</evidence>
<gene>
    <name evidence="3" type="ORF">SAMN04488138_10427</name>
</gene>
<dbReference type="PANTHER" id="PTHR30486">
    <property type="entry name" value="TWITCHING MOTILITY PROTEIN PILT"/>
    <property type="match status" value="1"/>
</dbReference>
<dbReference type="Gene3D" id="3.30.450.380">
    <property type="match status" value="1"/>
</dbReference>
<evidence type="ECO:0000313" key="4">
    <source>
        <dbReference type="Proteomes" id="UP000183299"/>
    </source>
</evidence>
<reference evidence="3 4" key="1">
    <citation type="submission" date="2016-10" db="EMBL/GenBank/DDBJ databases">
        <authorList>
            <person name="de Groot N.N."/>
        </authorList>
    </citation>
    <scope>NUCLEOTIDE SEQUENCE [LARGE SCALE GENOMIC DNA]</scope>
    <source>
        <strain evidence="3 4">CGMCC 1.8891</strain>
    </source>
</reference>
<keyword evidence="4" id="KW-1185">Reference proteome</keyword>
<dbReference type="InterPro" id="IPR001482">
    <property type="entry name" value="T2SS/T4SS_dom"/>
</dbReference>
<dbReference type="CDD" id="cd01130">
    <property type="entry name" value="VirB11-like_ATPase"/>
    <property type="match status" value="1"/>
</dbReference>
<sequence length="513" mass="57089">MSESVIMARQDMDAVRAVIAERLQTLVSEGREGGAYAVSLAIDWYQDTTGHILPRERQRQLMQQLVPLAEASPVDTDRQRPEAKPRANYQPDFTKRVMRLGTQVAPEVMDLLDLRTLAELPSEAQRIAIRDAVLSVSQTQRIDLNGMESAELVDYVVDDMLGLGPLERLLEDDSISEIMVNGPSQIYVERQGQLELADISFRDNDHVLTIATRIVSAVGRRVDETTPLVDARLEDGSRINVTIPPLAVDGPTMTIRKFPKDDLQLADLIQRQSLTKEMAEFLQIATQLRLNLLVSGGTGSGKTTLLNAISREIPTNERIVTLEDAAELRLQQPHVVRLETRAANIEGKGEVPMRRLFRNALRMRPDRIIIGEVRGEEAFDLLQAMNTGHDGSMSTLHANNPREALTRMENLIAMSGIVLPSSFVRQQLRDAIHLIVQISRMRDGVRRITSISEVVGGEDDVISLQELFRFVPEAGLQGGPLKGQFVPTGMLPSFIDRAAEQGLDAKLRQVVRV</sequence>
<dbReference type="Proteomes" id="UP000183299">
    <property type="component" value="Unassembled WGS sequence"/>
</dbReference>
<dbReference type="EMBL" id="FORY01000004">
    <property type="protein sequence ID" value="SFJ35289.1"/>
    <property type="molecule type" value="Genomic_DNA"/>
</dbReference>
<dbReference type="Pfam" id="PF00437">
    <property type="entry name" value="T2SSE"/>
    <property type="match status" value="1"/>
</dbReference>
<evidence type="ECO:0000256" key="1">
    <source>
        <dbReference type="ARBA" id="ARBA00006611"/>
    </source>
</evidence>
<dbReference type="AlphaFoldDB" id="A0A1I3QP60"/>
<dbReference type="Gene3D" id="3.40.50.300">
    <property type="entry name" value="P-loop containing nucleotide triphosphate hydrolases"/>
    <property type="match status" value="1"/>
</dbReference>
<name>A0A1I3QP60_9RHOB</name>
<dbReference type="GO" id="GO:0016887">
    <property type="term" value="F:ATP hydrolysis activity"/>
    <property type="evidence" value="ECO:0007669"/>
    <property type="project" value="InterPro"/>
</dbReference>
<dbReference type="OrthoDB" id="9810761at2"/>
<comment type="similarity">
    <text evidence="1">Belongs to the GSP E family.</text>
</comment>
<organism evidence="3 4">
    <name type="scientific">Celeribacter halophilus</name>
    <dbReference type="NCBI Taxonomy" id="576117"/>
    <lineage>
        <taxon>Bacteria</taxon>
        <taxon>Pseudomonadati</taxon>
        <taxon>Pseudomonadota</taxon>
        <taxon>Alphaproteobacteria</taxon>
        <taxon>Rhodobacterales</taxon>
        <taxon>Roseobacteraceae</taxon>
        <taxon>Celeribacter</taxon>
    </lineage>
</organism>
<dbReference type="InterPro" id="IPR050921">
    <property type="entry name" value="T4SS_GSP_E_ATPase"/>
</dbReference>
<dbReference type="InterPro" id="IPR027417">
    <property type="entry name" value="P-loop_NTPase"/>
</dbReference>
<evidence type="ECO:0000313" key="3">
    <source>
        <dbReference type="EMBL" id="SFJ35289.1"/>
    </source>
</evidence>
<protein>
    <submittedName>
        <fullName evidence="3">Pilus assembly protein CpaF</fullName>
    </submittedName>
</protein>
<proteinExistence type="inferred from homology"/>
<dbReference type="PANTHER" id="PTHR30486:SF15">
    <property type="entry name" value="TYPE II_IV SECRETION SYSTEM ATPASE"/>
    <property type="match status" value="1"/>
</dbReference>
<dbReference type="SUPFAM" id="SSF52540">
    <property type="entry name" value="P-loop containing nucleoside triphosphate hydrolases"/>
    <property type="match status" value="1"/>
</dbReference>
<dbReference type="STRING" id="576117.SAMN04488138_10427"/>
<accession>A0A1I3QP60</accession>